<evidence type="ECO:0000256" key="3">
    <source>
        <dbReference type="PIRSR" id="PIRSR006230-1"/>
    </source>
</evidence>
<dbReference type="GO" id="GO:0005525">
    <property type="term" value="F:GTP binding"/>
    <property type="evidence" value="ECO:0007669"/>
    <property type="project" value="UniProtKB-KW"/>
</dbReference>
<dbReference type="NCBIfam" id="TIGR03596">
    <property type="entry name" value="GTPase_YlqF"/>
    <property type="match status" value="1"/>
</dbReference>
<dbReference type="OrthoDB" id="9779790at2"/>
<protein>
    <submittedName>
        <fullName evidence="5">Ribosome biogenesis GTPase YlqF</fullName>
    </submittedName>
</protein>
<gene>
    <name evidence="5" type="ORF">C7K55_11640</name>
</gene>
<evidence type="ECO:0000256" key="2">
    <source>
        <dbReference type="ARBA" id="ARBA00023134"/>
    </source>
</evidence>
<reference evidence="5 6" key="1">
    <citation type="journal article" date="2018" name="Environ. Microbiol.">
        <title>Ecological and genomic features of two widespread freshwater picocyanobacteria.</title>
        <authorList>
            <person name="Cabello-Yeves P.J."/>
            <person name="Picazo A."/>
            <person name="Camacho A."/>
            <person name="Callieri C."/>
            <person name="Rosselli R."/>
            <person name="Roda-Garcia J.J."/>
            <person name="Coutinho F.H."/>
            <person name="Rodriguez-Valera F."/>
        </authorList>
    </citation>
    <scope>NUCLEOTIDE SEQUENCE [LARGE SCALE GENOMIC DNA]</scope>
    <source>
        <strain evidence="5 6">Tous</strain>
    </source>
</reference>
<dbReference type="PANTHER" id="PTHR45782">
    <property type="entry name" value="MITOCHONDRIAL RIBOSOME-ASSOCIATED GTPASE 1"/>
    <property type="match status" value="1"/>
</dbReference>
<dbReference type="InterPro" id="IPR006073">
    <property type="entry name" value="GTP-bd"/>
</dbReference>
<dbReference type="RefSeq" id="WP_106632899.1">
    <property type="nucleotide sequence ID" value="NZ_PXXO01000015.1"/>
</dbReference>
<keyword evidence="6" id="KW-1185">Reference proteome</keyword>
<dbReference type="InterPro" id="IPR027417">
    <property type="entry name" value="P-loop_NTPase"/>
</dbReference>
<feature type="binding site" evidence="3">
    <location>
        <begin position="69"/>
        <end position="72"/>
    </location>
    <ligand>
        <name>GTP</name>
        <dbReference type="ChEBI" id="CHEBI:37565"/>
    </ligand>
</feature>
<dbReference type="PANTHER" id="PTHR45782:SF5">
    <property type="entry name" value="DAR GTPASE 3, CHLOROPLASTIC"/>
    <property type="match status" value="1"/>
</dbReference>
<dbReference type="GO" id="GO:0005737">
    <property type="term" value="C:cytoplasm"/>
    <property type="evidence" value="ECO:0007669"/>
    <property type="project" value="UniProtKB-SubCell"/>
</dbReference>
<evidence type="ECO:0000259" key="4">
    <source>
        <dbReference type="Pfam" id="PF01926"/>
    </source>
</evidence>
<comment type="caution">
    <text evidence="5">The sequence shown here is derived from an EMBL/GenBank/DDBJ whole genome shotgun (WGS) entry which is preliminary data.</text>
</comment>
<evidence type="ECO:0000313" key="5">
    <source>
        <dbReference type="EMBL" id="PSJ04156.1"/>
    </source>
</evidence>
<dbReference type="GO" id="GO:0003924">
    <property type="term" value="F:GTPase activity"/>
    <property type="evidence" value="ECO:0007669"/>
    <property type="project" value="TreeGrafter"/>
</dbReference>
<dbReference type="CDD" id="cd01856">
    <property type="entry name" value="YlqF"/>
    <property type="match status" value="1"/>
</dbReference>
<dbReference type="Proteomes" id="UP000243002">
    <property type="component" value="Unassembled WGS sequence"/>
</dbReference>
<feature type="domain" description="G" evidence="4">
    <location>
        <begin position="135"/>
        <end position="188"/>
    </location>
</feature>
<dbReference type="Gene3D" id="3.40.50.300">
    <property type="entry name" value="P-loop containing nucleotide triphosphate hydrolases"/>
    <property type="match status" value="1"/>
</dbReference>
<feature type="binding site" evidence="3">
    <location>
        <position position="185"/>
    </location>
    <ligand>
        <name>GTP</name>
        <dbReference type="ChEBI" id="CHEBI:37565"/>
    </ligand>
</feature>
<name>A0A2P7MSI5_9CYAN</name>
<dbReference type="SUPFAM" id="SSF52540">
    <property type="entry name" value="P-loop containing nucleoside triphosphate hydrolases"/>
    <property type="match status" value="1"/>
</dbReference>
<evidence type="ECO:0000313" key="6">
    <source>
        <dbReference type="Proteomes" id="UP000243002"/>
    </source>
</evidence>
<organism evidence="5 6">
    <name type="scientific">Cyanobium usitatum str. Tous</name>
    <dbReference type="NCBI Taxonomy" id="2116684"/>
    <lineage>
        <taxon>Bacteria</taxon>
        <taxon>Bacillati</taxon>
        <taxon>Cyanobacteriota</taxon>
        <taxon>Cyanophyceae</taxon>
        <taxon>Synechococcales</taxon>
        <taxon>Prochlorococcaceae</taxon>
        <taxon>Cyanobium</taxon>
    </lineage>
</organism>
<evidence type="ECO:0000256" key="1">
    <source>
        <dbReference type="ARBA" id="ARBA00022741"/>
    </source>
</evidence>
<keyword evidence="2 3" id="KW-0342">GTP-binding</keyword>
<dbReference type="InterPro" id="IPR019991">
    <property type="entry name" value="GTP-bd_ribosome_bgen"/>
</dbReference>
<dbReference type="GO" id="GO:0006412">
    <property type="term" value="P:translation"/>
    <property type="evidence" value="ECO:0007669"/>
    <property type="project" value="TreeGrafter"/>
</dbReference>
<dbReference type="AlphaFoldDB" id="A0A2P7MSI5"/>
<proteinExistence type="predicted"/>
<accession>A0A2P7MSI5</accession>
<sequence>MPQTLPLSVNAPAIQWYPGHIAKAEKALSANLAKVDLVIEVRDARIPMATSHPRLQRWIGNKQHLLVLNRVDMIPPPVRQAWTAWFRAQEQTCWWCDAKAGTGVKQLQQAAIRAGVALNVRRAGRGMKPRPVRALMLGFPNVGKSALINRLVRQKVVDSARRAGVTRSLRWVRLGQDLDLLDAPGVLPPRLDDQQAALRLALCDDIGQAAYDNEAAARAFLQLLTLLEAEPAAGVPAGLVGQRYGIPLGVLPGGGPDVEGWLVTAAERHTSGDSLRMATKLLDDFRCARLGAIALELPVLTPP</sequence>
<keyword evidence="1 3" id="KW-0547">Nucleotide-binding</keyword>
<dbReference type="FunFam" id="3.40.50.300:FF:001189">
    <property type="entry name" value="DAR GTPase 3 chloroplastic"/>
    <property type="match status" value="1"/>
</dbReference>
<dbReference type="Pfam" id="PF01926">
    <property type="entry name" value="MMR_HSR1"/>
    <property type="match status" value="1"/>
</dbReference>
<dbReference type="EMBL" id="PXXO01000015">
    <property type="protein sequence ID" value="PSJ04156.1"/>
    <property type="molecule type" value="Genomic_DNA"/>
</dbReference>